<evidence type="ECO:0000259" key="14">
    <source>
        <dbReference type="Pfam" id="PF00125"/>
    </source>
</evidence>
<dbReference type="GO" id="GO:0000786">
    <property type="term" value="C:nucleosome"/>
    <property type="evidence" value="ECO:0007669"/>
    <property type="project" value="UniProtKB-KW"/>
</dbReference>
<keyword evidence="11 13" id="KW-0539">Nucleus</keyword>
<dbReference type="InterPro" id="IPR002119">
    <property type="entry name" value="Histone_H2A"/>
</dbReference>
<evidence type="ECO:0000256" key="6">
    <source>
        <dbReference type="ARBA" id="ARBA00022499"/>
    </source>
</evidence>
<dbReference type="PRINTS" id="PR00620">
    <property type="entry name" value="HISTONEH2A"/>
</dbReference>
<dbReference type="InterPro" id="IPR032454">
    <property type="entry name" value="Histone_H2A_C"/>
</dbReference>
<feature type="non-terminal residue" evidence="16">
    <location>
        <position position="1"/>
    </location>
</feature>
<evidence type="ECO:0000256" key="5">
    <source>
        <dbReference type="ARBA" id="ARBA00022454"/>
    </source>
</evidence>
<evidence type="ECO:0000313" key="16">
    <source>
        <dbReference type="EMBL" id="NXT45344.1"/>
    </source>
</evidence>
<evidence type="ECO:0000256" key="11">
    <source>
        <dbReference type="ARBA" id="ARBA00023242"/>
    </source>
</evidence>
<comment type="similarity">
    <text evidence="4 13">Belongs to the histone H2A family.</text>
</comment>
<dbReference type="GO" id="GO:0030527">
    <property type="term" value="F:structural constituent of chromatin"/>
    <property type="evidence" value="ECO:0007669"/>
    <property type="project" value="InterPro"/>
</dbReference>
<comment type="caution">
    <text evidence="16">The sequence shown here is derived from an EMBL/GenBank/DDBJ whole genome shotgun (WGS) entry which is preliminary data.</text>
</comment>
<dbReference type="FunFam" id="1.10.20.10:FF:000103">
    <property type="entry name" value="Histone H2A type 1"/>
    <property type="match status" value="1"/>
</dbReference>
<feature type="domain" description="Core Histone H2A/H2B/H3" evidence="14">
    <location>
        <begin position="6"/>
        <end position="76"/>
    </location>
</feature>
<evidence type="ECO:0000256" key="10">
    <source>
        <dbReference type="ARBA" id="ARBA00023125"/>
    </source>
</evidence>
<gene>
    <name evidence="16" type="primary">H2afj</name>
    <name evidence="16" type="ORF">PELURI_R09218</name>
</gene>
<dbReference type="InterPro" id="IPR009072">
    <property type="entry name" value="Histone-fold"/>
</dbReference>
<keyword evidence="17" id="KW-1185">Reference proteome</keyword>
<evidence type="ECO:0000256" key="2">
    <source>
        <dbReference type="ARBA" id="ARBA00004123"/>
    </source>
</evidence>
<dbReference type="Gene3D" id="1.10.20.10">
    <property type="entry name" value="Histone, subunit A"/>
    <property type="match status" value="1"/>
</dbReference>
<keyword evidence="10 13" id="KW-0238">DNA-binding</keyword>
<dbReference type="InterPro" id="IPR007125">
    <property type="entry name" value="H2A/H2B/H3"/>
</dbReference>
<dbReference type="GO" id="GO:0003677">
    <property type="term" value="F:DNA binding"/>
    <property type="evidence" value="ECO:0007669"/>
    <property type="project" value="UniProtKB-KW"/>
</dbReference>
<comment type="function">
    <text evidence="1">Core component of nucleosome. Nucleosomes wrap and compact DNA into chromatin, limiting DNA accessibility to the cellular machineries which require DNA as a template. Histones thereby play a central role in transcription regulation, DNA repair, DNA replication and chromosomal stability. DNA accessibility is regulated via a complex set of post-translational modifications of histones, also called histone code, and nucleosome remodeling.</text>
</comment>
<feature type="domain" description="Histone H2A C-terminal" evidence="15">
    <location>
        <begin position="81"/>
        <end position="108"/>
    </location>
</feature>
<evidence type="ECO:0000256" key="4">
    <source>
        <dbReference type="ARBA" id="ARBA00010691"/>
    </source>
</evidence>
<dbReference type="Proteomes" id="UP000555367">
    <property type="component" value="Unassembled WGS sequence"/>
</dbReference>
<keyword evidence="9" id="KW-0007">Acetylation</keyword>
<dbReference type="SUPFAM" id="SSF47113">
    <property type="entry name" value="Histone-fold"/>
    <property type="match status" value="1"/>
</dbReference>
<comment type="subcellular location">
    <subcellularLocation>
        <location evidence="3">Chromosome</location>
    </subcellularLocation>
    <subcellularLocation>
        <location evidence="2 13">Nucleus</location>
    </subcellularLocation>
</comment>
<evidence type="ECO:0000256" key="3">
    <source>
        <dbReference type="ARBA" id="ARBA00004286"/>
    </source>
</evidence>
<accession>A0A7L3CP14</accession>
<feature type="non-terminal residue" evidence="16">
    <location>
        <position position="108"/>
    </location>
</feature>
<dbReference type="GO" id="GO:0005634">
    <property type="term" value="C:nucleus"/>
    <property type="evidence" value="ECO:0007669"/>
    <property type="project" value="UniProtKB-SubCell"/>
</dbReference>
<keyword evidence="8" id="KW-0832">Ubl conjugation</keyword>
<dbReference type="Pfam" id="PF00125">
    <property type="entry name" value="Histone"/>
    <property type="match status" value="1"/>
</dbReference>
<dbReference type="SMART" id="SM00414">
    <property type="entry name" value="H2A"/>
    <property type="match status" value="1"/>
</dbReference>
<evidence type="ECO:0000256" key="8">
    <source>
        <dbReference type="ARBA" id="ARBA00022843"/>
    </source>
</evidence>
<reference evidence="16 17" key="1">
    <citation type="submission" date="2019-09" db="EMBL/GenBank/DDBJ databases">
        <title>Bird 10,000 Genomes (B10K) Project - Family phase.</title>
        <authorList>
            <person name="Zhang G."/>
        </authorList>
    </citation>
    <scope>NUCLEOTIDE SEQUENCE [LARGE SCALE GENOMIC DNA]</scope>
    <source>
        <strain evidence="16">B10K-DU-012-45</strain>
    </source>
</reference>
<keyword evidence="6" id="KW-1017">Isopeptide bond</keyword>
<dbReference type="AlphaFoldDB" id="A0A7L3CP14"/>
<protein>
    <recommendedName>
        <fullName evidence="13">Histone H2A</fullName>
    </recommendedName>
</protein>
<organism evidence="16 17">
    <name type="scientific">Pelecanoides urinatrix</name>
    <name type="common">Common diving petrel</name>
    <name type="synonym">Procellaria urinatrix</name>
    <dbReference type="NCBI Taxonomy" id="37079"/>
    <lineage>
        <taxon>Eukaryota</taxon>
        <taxon>Metazoa</taxon>
        <taxon>Chordata</taxon>
        <taxon>Craniata</taxon>
        <taxon>Vertebrata</taxon>
        <taxon>Euteleostomi</taxon>
        <taxon>Archelosauria</taxon>
        <taxon>Archosauria</taxon>
        <taxon>Dinosauria</taxon>
        <taxon>Saurischia</taxon>
        <taxon>Theropoda</taxon>
        <taxon>Coelurosauria</taxon>
        <taxon>Aves</taxon>
        <taxon>Neognathae</taxon>
        <taxon>Neoaves</taxon>
        <taxon>Aequornithes</taxon>
        <taxon>Procellariiformes</taxon>
        <taxon>Procellariidae</taxon>
        <taxon>Pelecanoides</taxon>
    </lineage>
</organism>
<evidence type="ECO:0000259" key="15">
    <source>
        <dbReference type="Pfam" id="PF16211"/>
    </source>
</evidence>
<evidence type="ECO:0000313" key="17">
    <source>
        <dbReference type="Proteomes" id="UP000555367"/>
    </source>
</evidence>
<proteinExistence type="inferred from homology"/>
<dbReference type="Pfam" id="PF16211">
    <property type="entry name" value="Histone_H2A_C"/>
    <property type="match status" value="1"/>
</dbReference>
<comment type="subunit">
    <text evidence="13">The nucleosome is a histone octamer containing two molecules each of H2A, H2B, H3 and H4 assembled in one H3-H4 heterotetramer and two H2A-H2B heterodimers. The octamer wraps approximately 147 bp of DNA.</text>
</comment>
<keyword evidence="7" id="KW-0597">Phosphoprotein</keyword>
<evidence type="ECO:0000256" key="9">
    <source>
        <dbReference type="ARBA" id="ARBA00022990"/>
    </source>
</evidence>
<keyword evidence="5 13" id="KW-0158">Chromosome</keyword>
<dbReference type="GO" id="GO:0046982">
    <property type="term" value="F:protein heterodimerization activity"/>
    <property type="evidence" value="ECO:0007669"/>
    <property type="project" value="InterPro"/>
</dbReference>
<evidence type="ECO:0000256" key="1">
    <source>
        <dbReference type="ARBA" id="ARBA00002001"/>
    </source>
</evidence>
<name>A0A7L3CP14_PELUR</name>
<evidence type="ECO:0000256" key="7">
    <source>
        <dbReference type="ARBA" id="ARBA00022553"/>
    </source>
</evidence>
<dbReference type="PANTHER" id="PTHR23430">
    <property type="entry name" value="HISTONE H2A"/>
    <property type="match status" value="1"/>
</dbReference>
<evidence type="ECO:0000256" key="12">
    <source>
        <dbReference type="ARBA" id="ARBA00023269"/>
    </source>
</evidence>
<dbReference type="EMBL" id="VZTQ01041829">
    <property type="protein sequence ID" value="NXT45344.1"/>
    <property type="molecule type" value="Genomic_DNA"/>
</dbReference>
<sequence>KTKTHSSQTKLQFPINQIHHLLHKNNYTKQINTKTPIYLTTILKYLTTKILKLTNNTTHNNKKTHIIPHHLQLTIHNNKKLNKLLNKITITQNNILPNIQTILLPKKT</sequence>
<keyword evidence="12 13" id="KW-0544">Nucleosome core</keyword>
<evidence type="ECO:0000256" key="13">
    <source>
        <dbReference type="RuleBase" id="RU003767"/>
    </source>
</evidence>